<evidence type="ECO:0000313" key="3">
    <source>
        <dbReference type="Proteomes" id="UP001163846"/>
    </source>
</evidence>
<evidence type="ECO:0000256" key="1">
    <source>
        <dbReference type="SAM" id="SignalP"/>
    </source>
</evidence>
<dbReference type="AlphaFoldDB" id="A0AA38NZY9"/>
<keyword evidence="1" id="KW-0732">Signal</keyword>
<keyword evidence="3" id="KW-1185">Reference proteome</keyword>
<proteinExistence type="predicted"/>
<dbReference type="EMBL" id="MU806663">
    <property type="protein sequence ID" value="KAJ3833616.1"/>
    <property type="molecule type" value="Genomic_DNA"/>
</dbReference>
<protein>
    <submittedName>
        <fullName evidence="2">Uncharacterized protein</fullName>
    </submittedName>
</protein>
<sequence length="147" mass="16134">MQKLTLAIGAIVWLIGMAQNGWSSRQQRVDLRDGQTGQSERRGFICECWISGRLTTNTTTAFEPADNFRTSPMSSHQQDMNTSSGIRISTATYFHPARPLASSASNNAQSDIMICRAQRVALQAAVGRLVRPDQVSLGLAEILELHS</sequence>
<comment type="caution">
    <text evidence="2">The sequence shown here is derived from an EMBL/GenBank/DDBJ whole genome shotgun (WGS) entry which is preliminary data.</text>
</comment>
<accession>A0AA38NZY9</accession>
<feature type="chain" id="PRO_5041369098" evidence="1">
    <location>
        <begin position="24"/>
        <end position="147"/>
    </location>
</feature>
<evidence type="ECO:0000313" key="2">
    <source>
        <dbReference type="EMBL" id="KAJ3833616.1"/>
    </source>
</evidence>
<reference evidence="2" key="1">
    <citation type="submission" date="2022-08" db="EMBL/GenBank/DDBJ databases">
        <authorList>
            <consortium name="DOE Joint Genome Institute"/>
            <person name="Min B."/>
            <person name="Riley R."/>
            <person name="Sierra-Patev S."/>
            <person name="Naranjo-Ortiz M."/>
            <person name="Looney B."/>
            <person name="Konkel Z."/>
            <person name="Slot J.C."/>
            <person name="Sakamoto Y."/>
            <person name="Steenwyk J.L."/>
            <person name="Rokas A."/>
            <person name="Carro J."/>
            <person name="Camarero S."/>
            <person name="Ferreira P."/>
            <person name="Molpeceres G."/>
            <person name="Ruiz-Duenas F.J."/>
            <person name="Serrano A."/>
            <person name="Henrissat B."/>
            <person name="Drula E."/>
            <person name="Hughes K.W."/>
            <person name="Mata J.L."/>
            <person name="Ishikawa N.K."/>
            <person name="Vargas-Isla R."/>
            <person name="Ushijima S."/>
            <person name="Smith C.A."/>
            <person name="Ahrendt S."/>
            <person name="Andreopoulos W."/>
            <person name="He G."/>
            <person name="Labutti K."/>
            <person name="Lipzen A."/>
            <person name="Ng V."/>
            <person name="Sandor L."/>
            <person name="Barry K."/>
            <person name="Martinez A.T."/>
            <person name="Xiao Y."/>
            <person name="Gibbons J.G."/>
            <person name="Terashima K."/>
            <person name="Hibbett D.S."/>
            <person name="Grigoriev I.V."/>
        </authorList>
    </citation>
    <scope>NUCLEOTIDE SEQUENCE</scope>
    <source>
        <strain evidence="2">TFB9207</strain>
    </source>
</reference>
<dbReference type="Proteomes" id="UP001163846">
    <property type="component" value="Unassembled WGS sequence"/>
</dbReference>
<name>A0AA38NZY9_9AGAR</name>
<feature type="signal peptide" evidence="1">
    <location>
        <begin position="1"/>
        <end position="23"/>
    </location>
</feature>
<gene>
    <name evidence="2" type="ORF">F5878DRAFT_399287</name>
</gene>
<organism evidence="2 3">
    <name type="scientific">Lentinula raphanica</name>
    <dbReference type="NCBI Taxonomy" id="153919"/>
    <lineage>
        <taxon>Eukaryota</taxon>
        <taxon>Fungi</taxon>
        <taxon>Dikarya</taxon>
        <taxon>Basidiomycota</taxon>
        <taxon>Agaricomycotina</taxon>
        <taxon>Agaricomycetes</taxon>
        <taxon>Agaricomycetidae</taxon>
        <taxon>Agaricales</taxon>
        <taxon>Marasmiineae</taxon>
        <taxon>Omphalotaceae</taxon>
        <taxon>Lentinula</taxon>
    </lineage>
</organism>